<dbReference type="RefSeq" id="WP_173223586.1">
    <property type="nucleotide sequence ID" value="NZ_CP048104.1"/>
</dbReference>
<accession>A0A7D4CWP0</accession>
<proteinExistence type="predicted"/>
<sequence>MGRCRRRRHRHGGGCGCDVVIDANPRIKTVAGVNAETGAITAAILGDIEQTAVESGPGNQIAKQLSNNRF</sequence>
<dbReference type="EMBL" id="CP048104">
    <property type="protein sequence ID" value="QKG85177.1"/>
    <property type="molecule type" value="Genomic_DNA"/>
</dbReference>
<dbReference type="KEGG" id="kpul:GXN76_12315"/>
<dbReference type="AlphaFoldDB" id="A0A7D4CWP0"/>
<protein>
    <submittedName>
        <fullName evidence="1">Uncharacterized protein</fullName>
    </submittedName>
</protein>
<dbReference type="Proteomes" id="UP000503088">
    <property type="component" value="Chromosome"/>
</dbReference>
<reference evidence="1 2" key="1">
    <citation type="submission" date="2020-01" db="EMBL/GenBank/DDBJ databases">
        <authorList>
            <person name="Gulvik C.A."/>
            <person name="Batra D.G."/>
        </authorList>
    </citation>
    <scope>NUCLEOTIDE SEQUENCE [LARGE SCALE GENOMIC DNA]</scope>
    <source>
        <strain evidence="1 2">W9323</strain>
    </source>
</reference>
<keyword evidence="2" id="KW-1185">Reference proteome</keyword>
<evidence type="ECO:0000313" key="2">
    <source>
        <dbReference type="Proteomes" id="UP000503088"/>
    </source>
</evidence>
<name>A0A7D4CWP0_9BACL</name>
<evidence type="ECO:0000313" key="1">
    <source>
        <dbReference type="EMBL" id="QKG85177.1"/>
    </source>
</evidence>
<gene>
    <name evidence="1" type="ORF">GXN76_12315</name>
</gene>
<organism evidence="1 2">
    <name type="scientific">Kroppenstedtia pulmonis</name>
    <dbReference type="NCBI Taxonomy" id="1380685"/>
    <lineage>
        <taxon>Bacteria</taxon>
        <taxon>Bacillati</taxon>
        <taxon>Bacillota</taxon>
        <taxon>Bacilli</taxon>
        <taxon>Bacillales</taxon>
        <taxon>Thermoactinomycetaceae</taxon>
        <taxon>Kroppenstedtia</taxon>
    </lineage>
</organism>